<comment type="caution">
    <text evidence="1">The sequence shown here is derived from an EMBL/GenBank/DDBJ whole genome shotgun (WGS) entry which is preliminary data.</text>
</comment>
<dbReference type="AlphaFoldDB" id="A0A645DGE1"/>
<name>A0A645DGE1_9ZZZZ</name>
<proteinExistence type="predicted"/>
<evidence type="ECO:0000313" key="1">
    <source>
        <dbReference type="EMBL" id="MPM88337.1"/>
    </source>
</evidence>
<accession>A0A645DGE1</accession>
<reference evidence="1" key="1">
    <citation type="submission" date="2019-08" db="EMBL/GenBank/DDBJ databases">
        <authorList>
            <person name="Kucharzyk K."/>
            <person name="Murdoch R.W."/>
            <person name="Higgins S."/>
            <person name="Loffler F."/>
        </authorList>
    </citation>
    <scope>NUCLEOTIDE SEQUENCE</scope>
</reference>
<gene>
    <name evidence="1" type="ORF">SDC9_135439</name>
</gene>
<organism evidence="1">
    <name type="scientific">bioreactor metagenome</name>
    <dbReference type="NCBI Taxonomy" id="1076179"/>
    <lineage>
        <taxon>unclassified sequences</taxon>
        <taxon>metagenomes</taxon>
        <taxon>ecological metagenomes</taxon>
    </lineage>
</organism>
<dbReference type="EMBL" id="VSSQ01035970">
    <property type="protein sequence ID" value="MPM88337.1"/>
    <property type="molecule type" value="Genomic_DNA"/>
</dbReference>
<sequence>MSQTSADEVEGVQVLQFRLRTEFFLAEWTDGNVGIATHGAFFHLHIGYVCVHDDLAYGIQIGISLFRRAHIRFRYDFDQWRSLTVQIDIGIAVRSVHVFAGIFFKMDALDADLFLDAFHFDFNPAVMADRVIQLRNLVCFRIVRVEVVFAVKMRFCRDFAVQSQSGLHAEFDCAFVDDRQDAWVAPVDDVCVCVRFCPKVCWRWGEHF</sequence>
<protein>
    <submittedName>
        <fullName evidence="1">Uncharacterized protein</fullName>
    </submittedName>
</protein>